<sequence>MNSLFDYKQDSERRIYKLIFGASISIYLIYIITAILSNRALYADGSDFFVRIVNNRNNFWPYFDDSKHIRLFANLINQFPTALALHLGVRNMEILRILFGTPLFINNLIGMIVCTWICHRGKKIWLAIFPFASYALFCIVSEIFIVNQAFLAFWLYYIAFLYLILEMKWKFYDWIIIFYVLMASYRSHEGILVYGPLIILYFIINIKKIINSNKSKVIVAVSTLLEISYAAWWQLMHPVKEQTENYLGLLKMLLDPKILFTSNMIFSIIGVILLLAVLVFGYKFNEMKNQKVYYMVAFTFLIISTILGLYHIKGIGANPFNEYNYRVFATFGGAFFMLLAIVYDKLNLKDRINVKLCFFTIAIILLVQSIWQIGNNYQWNKLESNVKQQISSSNKALLKPEEIGLKNSGLASNQYQWPWTGPVFSIALQDSLQVNSIILPYECNEEPYFYVNLKTKKLTIPFIEISNSSYNTDKFFENYINQNGYTVGSKVEVGRNSNMISYLSDGWASPEEWGVWSNGKEAGIELIMNKFNKEKDFTFRGVFSGYVIKEPQVIQVYINDAFAEDWEFISLNSGEEKSVTIPKEMLKDNNTLNIRFKISNPISPASLGKSNDNRELGISMQWFIVEQ</sequence>
<feature type="transmembrane region" description="Helical" evidence="1">
    <location>
        <begin position="356"/>
        <end position="374"/>
    </location>
</feature>
<feature type="transmembrane region" description="Helical" evidence="1">
    <location>
        <begin position="94"/>
        <end position="117"/>
    </location>
</feature>
<feature type="transmembrane region" description="Helical" evidence="1">
    <location>
        <begin position="258"/>
        <end position="280"/>
    </location>
</feature>
<comment type="caution">
    <text evidence="2">The sequence shown here is derived from an EMBL/GenBank/DDBJ whole genome shotgun (WGS) entry which is preliminary data.</text>
</comment>
<proteinExistence type="predicted"/>
<name>A0A964W127_9CLOT</name>
<feature type="transmembrane region" description="Helical" evidence="1">
    <location>
        <begin position="292"/>
        <end position="312"/>
    </location>
</feature>
<dbReference type="Proteomes" id="UP000656077">
    <property type="component" value="Unassembled WGS sequence"/>
</dbReference>
<dbReference type="AlphaFoldDB" id="A0A964W127"/>
<evidence type="ECO:0000313" key="3">
    <source>
        <dbReference type="Proteomes" id="UP000656077"/>
    </source>
</evidence>
<feature type="transmembrane region" description="Helical" evidence="1">
    <location>
        <begin position="217"/>
        <end position="235"/>
    </location>
</feature>
<gene>
    <name evidence="2" type="ORF">GKZ28_04045</name>
</gene>
<feature type="transmembrane region" description="Helical" evidence="1">
    <location>
        <begin position="324"/>
        <end position="344"/>
    </location>
</feature>
<accession>A0A964W127</accession>
<dbReference type="EMBL" id="WSRQ01000005">
    <property type="protein sequence ID" value="MVX62874.1"/>
    <property type="molecule type" value="Genomic_DNA"/>
</dbReference>
<evidence type="ECO:0000256" key="1">
    <source>
        <dbReference type="SAM" id="Phobius"/>
    </source>
</evidence>
<feature type="transmembrane region" description="Helical" evidence="1">
    <location>
        <begin position="193"/>
        <end position="210"/>
    </location>
</feature>
<feature type="transmembrane region" description="Helical" evidence="1">
    <location>
        <begin position="149"/>
        <end position="164"/>
    </location>
</feature>
<evidence type="ECO:0000313" key="2">
    <source>
        <dbReference type="EMBL" id="MVX62874.1"/>
    </source>
</evidence>
<feature type="transmembrane region" description="Helical" evidence="1">
    <location>
        <begin position="15"/>
        <end position="36"/>
    </location>
</feature>
<organism evidence="2 3">
    <name type="scientific">Clostridium chromiireducens</name>
    <dbReference type="NCBI Taxonomy" id="225345"/>
    <lineage>
        <taxon>Bacteria</taxon>
        <taxon>Bacillati</taxon>
        <taxon>Bacillota</taxon>
        <taxon>Clostridia</taxon>
        <taxon>Eubacteriales</taxon>
        <taxon>Clostridiaceae</taxon>
        <taxon>Clostridium</taxon>
    </lineage>
</organism>
<keyword evidence="1" id="KW-0812">Transmembrane</keyword>
<keyword evidence="1" id="KW-1133">Transmembrane helix</keyword>
<protein>
    <submittedName>
        <fullName evidence="2">Uncharacterized protein</fullName>
    </submittedName>
</protein>
<reference evidence="2" key="1">
    <citation type="submission" date="2019-12" db="EMBL/GenBank/DDBJ databases">
        <title>Microbes associate with the intestines of laboratory mice.</title>
        <authorList>
            <person name="Navarre W."/>
            <person name="Wong E."/>
        </authorList>
    </citation>
    <scope>NUCLEOTIDE SEQUENCE</scope>
    <source>
        <strain evidence="2">NM79_F5</strain>
    </source>
</reference>
<keyword evidence="1" id="KW-0472">Membrane</keyword>
<dbReference type="RefSeq" id="WP_160358152.1">
    <property type="nucleotide sequence ID" value="NZ_WSRQ01000005.1"/>
</dbReference>
<feature type="transmembrane region" description="Helical" evidence="1">
    <location>
        <begin position="124"/>
        <end position="143"/>
    </location>
</feature>